<keyword evidence="3" id="KW-1185">Reference proteome</keyword>
<dbReference type="RefSeq" id="WP_152272987.1">
    <property type="nucleotide sequence ID" value="NZ_VTFX01000005.1"/>
</dbReference>
<protein>
    <recommendedName>
        <fullName evidence="4">PknH-like extracellular domain-containing protein</fullName>
    </recommendedName>
</protein>
<sequence>MKNSIKAGALLVAGVIALSGCGSSEGTSGSAEGETSSPTPTLAVGQNQYSADELEDALKAAREDGVVTGDIENDGMLRPQFEESSYKDLTIKPEQCAALLSSTFDRKIQDGNLAFGGLNDSDVVTLVSYKDASVLEEQVDASGQALTDCAEFQMDNGMGQINASLEKIDASTEAPVTQAYRTTIGAMDSQGTAVHVMGISGTVQVSATLFDPADVDGAVADGEEAVNAVLAALDKK</sequence>
<organism evidence="2 3">
    <name type="scientific">Arthrobacter yangruifuii</name>
    <dbReference type="NCBI Taxonomy" id="2606616"/>
    <lineage>
        <taxon>Bacteria</taxon>
        <taxon>Bacillati</taxon>
        <taxon>Actinomycetota</taxon>
        <taxon>Actinomycetes</taxon>
        <taxon>Micrococcales</taxon>
        <taxon>Micrococcaceae</taxon>
        <taxon>Arthrobacter</taxon>
    </lineage>
</organism>
<reference evidence="2 3" key="1">
    <citation type="submission" date="2019-08" db="EMBL/GenBank/DDBJ databases">
        <title>Arthrobacter sp. nov., isolated from plateau pika and Tibetan wild ass.</title>
        <authorList>
            <person name="Ge Y."/>
        </authorList>
    </citation>
    <scope>NUCLEOTIDE SEQUENCE [LARGE SCALE GENOMIC DNA]</scope>
    <source>
        <strain evidence="2 3">785</strain>
    </source>
</reference>
<comment type="caution">
    <text evidence="2">The sequence shown here is derived from an EMBL/GenBank/DDBJ whole genome shotgun (WGS) entry which is preliminary data.</text>
</comment>
<gene>
    <name evidence="2" type="ORF">GD627_14030</name>
</gene>
<dbReference type="EMBL" id="VTFX01000005">
    <property type="protein sequence ID" value="KAD3515371.1"/>
    <property type="molecule type" value="Genomic_DNA"/>
</dbReference>
<evidence type="ECO:0000313" key="3">
    <source>
        <dbReference type="Proteomes" id="UP000326852"/>
    </source>
</evidence>
<feature type="region of interest" description="Disordered" evidence="1">
    <location>
        <begin position="23"/>
        <end position="44"/>
    </location>
</feature>
<dbReference type="AlphaFoldDB" id="A0A5N6MG19"/>
<evidence type="ECO:0008006" key="4">
    <source>
        <dbReference type="Google" id="ProtNLM"/>
    </source>
</evidence>
<accession>A0A5N6MG19</accession>
<name>A0A5N6MG19_9MICC</name>
<dbReference type="PROSITE" id="PS51257">
    <property type="entry name" value="PROKAR_LIPOPROTEIN"/>
    <property type="match status" value="1"/>
</dbReference>
<dbReference type="Proteomes" id="UP000326852">
    <property type="component" value="Unassembled WGS sequence"/>
</dbReference>
<feature type="compositionally biased region" description="Low complexity" evidence="1">
    <location>
        <begin position="23"/>
        <end position="39"/>
    </location>
</feature>
<proteinExistence type="predicted"/>
<evidence type="ECO:0000256" key="1">
    <source>
        <dbReference type="SAM" id="MobiDB-lite"/>
    </source>
</evidence>
<evidence type="ECO:0000313" key="2">
    <source>
        <dbReference type="EMBL" id="KAD3515371.1"/>
    </source>
</evidence>